<dbReference type="OrthoDB" id="79155at2759"/>
<proteinExistence type="predicted"/>
<dbReference type="RefSeq" id="XP_012195415.1">
    <property type="nucleotide sequence ID" value="XM_012340025.1"/>
</dbReference>
<organism evidence="1 2">
    <name type="scientific">Saprolegnia parasitica (strain CBS 223.65)</name>
    <dbReference type="NCBI Taxonomy" id="695850"/>
    <lineage>
        <taxon>Eukaryota</taxon>
        <taxon>Sar</taxon>
        <taxon>Stramenopiles</taxon>
        <taxon>Oomycota</taxon>
        <taxon>Saprolegniomycetes</taxon>
        <taxon>Saprolegniales</taxon>
        <taxon>Saprolegniaceae</taxon>
        <taxon>Saprolegnia</taxon>
    </lineage>
</organism>
<evidence type="ECO:0000313" key="2">
    <source>
        <dbReference type="Proteomes" id="UP000030745"/>
    </source>
</evidence>
<dbReference type="GeneID" id="24124239"/>
<dbReference type="Proteomes" id="UP000030745">
    <property type="component" value="Unassembled WGS sequence"/>
</dbReference>
<gene>
    <name evidence="1" type="ORF">SPRG_01658</name>
</gene>
<sequence>MLVSLHRDARQLNVATLSAYDPATSAVYILDLPPSLLHEHLSLPASASMAMTLSVLAPRLQLVPPSTLRLSVKPVTYRCGERVYFGVRCFTPALVGAPPASPAVYRMIVEAHRTKGLVTLRIYNPWDSFVWQRVQHWPSITDVMAYLERLYVVATNMQAGYTLATTDDVTAAAKCLVAHACQRHYRRRLGLRRAVQHARDQWVRVQVRNTYEYVHRILGWWRPSSPKLLTIFPSSSSTPTHSMVEYQHIRNTIQSVCDGPYYVYPRRARLVRLSLPDAAVVVQVWFRHQMYNHDLRQCVRALVHMQRFDNQKPHLPIAVHDLSTLHVALATQLGPLAARADAALLYEYAMRLCLSQERSLADTALVHCCASVFWLATETALHWRRCAHLQLQRYSRHLDRPAVDAIEHLFYQTTYLQRPTDELVLASFALFLEFVSHRPGRALDVYKQALARSPSPMLLLVNYAAFEKRYPALTPVPTRWTAKPLGADGLAVPAYSTLTVTRRLEAAAAVLQRWLRKRHHWYLFFPTLTEAVSALQANTFAEIRFIDDRHSHRRMLAAALHIQFVLHDVDRAKALYHTLLTRTPNEPLIHAALLLDAFAQMKSSHAWTLKLQQLRRQHSDWSMLEMTSLRFAVVTRPHSCLAWLYYGLYRQLFCDDVDVAEQLLCRATRLASTPSETAQSQAVYVRFQSHRMPGALSAGQGPSRGLYWSQHTRAIARIDVWYRMEHHVERLPGQNRLRRHFFWVHAPTGHRVWERQFAVTVMRHVPPDVAAAINDIITREKLRLAVDTLQVHISEPTCHSPRRLPCDTP</sequence>
<evidence type="ECO:0000313" key="1">
    <source>
        <dbReference type="EMBL" id="KDO33778.1"/>
    </source>
</evidence>
<reference evidence="1 2" key="1">
    <citation type="journal article" date="2013" name="PLoS Genet.">
        <title>Distinctive expansion of potential virulence genes in the genome of the oomycete fish pathogen Saprolegnia parasitica.</title>
        <authorList>
            <person name="Jiang R.H."/>
            <person name="de Bruijn I."/>
            <person name="Haas B.J."/>
            <person name="Belmonte R."/>
            <person name="Lobach L."/>
            <person name="Christie J."/>
            <person name="van den Ackerveken G."/>
            <person name="Bottin A."/>
            <person name="Bulone V."/>
            <person name="Diaz-Moreno S.M."/>
            <person name="Dumas B."/>
            <person name="Fan L."/>
            <person name="Gaulin E."/>
            <person name="Govers F."/>
            <person name="Grenville-Briggs L.J."/>
            <person name="Horner N.R."/>
            <person name="Levin J.Z."/>
            <person name="Mammella M."/>
            <person name="Meijer H.J."/>
            <person name="Morris P."/>
            <person name="Nusbaum C."/>
            <person name="Oome S."/>
            <person name="Phillips A.J."/>
            <person name="van Rooyen D."/>
            <person name="Rzeszutek E."/>
            <person name="Saraiva M."/>
            <person name="Secombes C.J."/>
            <person name="Seidl M.F."/>
            <person name="Snel B."/>
            <person name="Stassen J.H."/>
            <person name="Sykes S."/>
            <person name="Tripathy S."/>
            <person name="van den Berg H."/>
            <person name="Vega-Arreguin J.C."/>
            <person name="Wawra S."/>
            <person name="Young S.K."/>
            <person name="Zeng Q."/>
            <person name="Dieguez-Uribeondo J."/>
            <person name="Russ C."/>
            <person name="Tyler B.M."/>
            <person name="van West P."/>
        </authorList>
    </citation>
    <scope>NUCLEOTIDE SEQUENCE [LARGE SCALE GENOMIC DNA]</scope>
    <source>
        <strain evidence="1 2">CBS 223.65</strain>
    </source>
</reference>
<accession>A0A067CTF7</accession>
<name>A0A067CTF7_SAPPC</name>
<protein>
    <submittedName>
        <fullName evidence="1">Uncharacterized protein</fullName>
    </submittedName>
</protein>
<dbReference type="VEuPathDB" id="FungiDB:SPRG_01658"/>
<keyword evidence="2" id="KW-1185">Reference proteome</keyword>
<dbReference type="AlphaFoldDB" id="A0A067CTF7"/>
<dbReference type="KEGG" id="spar:SPRG_01658"/>
<dbReference type="EMBL" id="KK583192">
    <property type="protein sequence ID" value="KDO33778.1"/>
    <property type="molecule type" value="Genomic_DNA"/>
</dbReference>